<protein>
    <submittedName>
        <fullName evidence="2">Uncharacterized protein</fullName>
    </submittedName>
</protein>
<dbReference type="RefSeq" id="XP_021868673.1">
    <property type="nucleotide sequence ID" value="XM_022018624.1"/>
</dbReference>
<feature type="region of interest" description="Disordered" evidence="1">
    <location>
        <begin position="680"/>
        <end position="736"/>
    </location>
</feature>
<evidence type="ECO:0000313" key="3">
    <source>
        <dbReference type="Proteomes" id="UP000193218"/>
    </source>
</evidence>
<accession>A0A1Y1U8P6</accession>
<sequence length="778" mass="84280">MSATISSARGASLSETTIHPSYLHTPLADFDTSSTPLPLDLDLANVSPCPLENCPLEGCSHTLSWQLDPSLSLPVEMRQDRFANAVLCRPRMIPDGQLGIYIDESFEFQAGIDDIFARLEEVKELEAKHPEQSNNEGEEVEPTAVAILASSQNTVQNEPLICCDIPEQTRQEHMYGTTSQPLPLTSMTPLGIELAAAHSLRLGSWLASSQPEVHAEMEVKLAQETAETVLNDEITASTARNRPTQESSPPSSPSPARGQRIDSSRSDQGPTRPISIPSAAQVFDAVDDAATSPESIADWMPQTPRGEEEDMVTSAIDDESVSADFKIQTESSPHFSSDLTRLIRPAIPVQALLNTSSPHTPLYDRSGSPGSKASRSHAAGEVDQAATPCVRRSSQAESPSPVKAPSTPDHKTRKVPRVATPYPCVSATPEVMEDPLAEPEVGKGDDVKVSLGSISAENGLILWNEVAETRFEESIGDSQGEGDTEMHITASKDEDMTEKGRLTDQEEREIKRERLDSLDREASLAKLRSSSQAEKKSKFKQKPALKPFAVSGTSKSANNHSPTGRARSGTSKNQSATLTAGKSRGRKRKRSTLKASSPGDYHPVDDLVEDGAEPCLRSPTPTAGPSKTNMLSRDPSVSALFEGVFTNRDAEGSPDPIAAMEPEITRPAILSDQFYHGPWERTRSSVSSRQIETPPMLRSFKRRRTATAQPSMKSEVTNLPQEEKSRDIPTIAAHQSGRAKTIASLRAFGTSGRAQVARDIVAHTRVGYTKDEASTYPL</sequence>
<dbReference type="GeneID" id="33560433"/>
<feature type="compositionally biased region" description="Polar residues" evidence="1">
    <location>
        <begin position="619"/>
        <end position="631"/>
    </location>
</feature>
<dbReference type="AlphaFoldDB" id="A0A1Y1U8P6"/>
<feature type="compositionally biased region" description="Polar residues" evidence="1">
    <location>
        <begin position="706"/>
        <end position="720"/>
    </location>
</feature>
<dbReference type="Proteomes" id="UP000193218">
    <property type="component" value="Unassembled WGS sequence"/>
</dbReference>
<gene>
    <name evidence="2" type="ORF">BD324DRAFT_653188</name>
</gene>
<reference evidence="2 3" key="1">
    <citation type="submission" date="2017-03" db="EMBL/GenBank/DDBJ databases">
        <title>Widespread Adenine N6-methylation of Active Genes in Fungi.</title>
        <authorList>
            <consortium name="DOE Joint Genome Institute"/>
            <person name="Mondo S.J."/>
            <person name="Dannebaum R.O."/>
            <person name="Kuo R.C."/>
            <person name="Louie K.B."/>
            <person name="Bewick A.J."/>
            <person name="Labutti K."/>
            <person name="Haridas S."/>
            <person name="Kuo A."/>
            <person name="Salamov A."/>
            <person name="Ahrendt S.R."/>
            <person name="Lau R."/>
            <person name="Bowen B.P."/>
            <person name="Lipzen A."/>
            <person name="Sullivan W."/>
            <person name="Andreopoulos W.B."/>
            <person name="Clum A."/>
            <person name="Lindquist E."/>
            <person name="Daum C."/>
            <person name="Northen T.R."/>
            <person name="Ramamoorthy G."/>
            <person name="Schmitz R.J."/>
            <person name="Gryganskyi A."/>
            <person name="Culley D."/>
            <person name="Magnuson J."/>
            <person name="James T.Y."/>
            <person name="O'Malley M.A."/>
            <person name="Stajich J.E."/>
            <person name="Spatafora J.W."/>
            <person name="Visel A."/>
            <person name="Grigoriev I.V."/>
        </authorList>
    </citation>
    <scope>NUCLEOTIDE SEQUENCE [LARGE SCALE GENOMIC DNA]</scope>
    <source>
        <strain evidence="2 3">NRRL Y-17943</strain>
    </source>
</reference>
<evidence type="ECO:0000256" key="1">
    <source>
        <dbReference type="SAM" id="MobiDB-lite"/>
    </source>
</evidence>
<feature type="region of interest" description="Disordered" evidence="1">
    <location>
        <begin position="472"/>
        <end position="665"/>
    </location>
</feature>
<name>A0A1Y1U8P6_9TREE</name>
<feature type="compositionally biased region" description="Polar residues" evidence="1">
    <location>
        <begin position="551"/>
        <end position="580"/>
    </location>
</feature>
<feature type="compositionally biased region" description="Basic residues" evidence="1">
    <location>
        <begin position="583"/>
        <end position="592"/>
    </location>
</feature>
<dbReference type="InParanoid" id="A0A1Y1U8P6"/>
<feature type="compositionally biased region" description="Basic and acidic residues" evidence="1">
    <location>
        <begin position="484"/>
        <end position="523"/>
    </location>
</feature>
<feature type="region of interest" description="Disordered" evidence="1">
    <location>
        <begin position="353"/>
        <end position="421"/>
    </location>
</feature>
<feature type="compositionally biased region" description="Polar residues" evidence="1">
    <location>
        <begin position="236"/>
        <end position="246"/>
    </location>
</feature>
<feature type="region of interest" description="Disordered" evidence="1">
    <location>
        <begin position="236"/>
        <end position="275"/>
    </location>
</feature>
<proteinExistence type="predicted"/>
<comment type="caution">
    <text evidence="2">The sequence shown here is derived from an EMBL/GenBank/DDBJ whole genome shotgun (WGS) entry which is preliminary data.</text>
</comment>
<keyword evidence="3" id="KW-1185">Reference proteome</keyword>
<feature type="region of interest" description="Disordered" evidence="1">
    <location>
        <begin position="288"/>
        <end position="311"/>
    </location>
</feature>
<organism evidence="2 3">
    <name type="scientific">Kockovaella imperatae</name>
    <dbReference type="NCBI Taxonomy" id="4999"/>
    <lineage>
        <taxon>Eukaryota</taxon>
        <taxon>Fungi</taxon>
        <taxon>Dikarya</taxon>
        <taxon>Basidiomycota</taxon>
        <taxon>Agaricomycotina</taxon>
        <taxon>Tremellomycetes</taxon>
        <taxon>Tremellales</taxon>
        <taxon>Cuniculitremaceae</taxon>
        <taxon>Kockovaella</taxon>
    </lineage>
</organism>
<dbReference type="EMBL" id="NBSH01000014">
    <property type="protein sequence ID" value="ORX34410.1"/>
    <property type="molecule type" value="Genomic_DNA"/>
</dbReference>
<evidence type="ECO:0000313" key="2">
    <source>
        <dbReference type="EMBL" id="ORX34410.1"/>
    </source>
</evidence>